<keyword evidence="3" id="KW-1185">Reference proteome</keyword>
<feature type="compositionally biased region" description="Low complexity" evidence="1">
    <location>
        <begin position="270"/>
        <end position="279"/>
    </location>
</feature>
<reference evidence="2" key="1">
    <citation type="submission" date="2023-10" db="EMBL/GenBank/DDBJ databases">
        <authorList>
            <person name="Chen Y."/>
            <person name="Shah S."/>
            <person name="Dougan E. K."/>
            <person name="Thang M."/>
            <person name="Chan C."/>
        </authorList>
    </citation>
    <scope>NUCLEOTIDE SEQUENCE [LARGE SCALE GENOMIC DNA]</scope>
</reference>
<feature type="compositionally biased region" description="Low complexity" evidence="1">
    <location>
        <begin position="228"/>
        <end position="239"/>
    </location>
</feature>
<evidence type="ECO:0000313" key="3">
    <source>
        <dbReference type="Proteomes" id="UP001189429"/>
    </source>
</evidence>
<gene>
    <name evidence="2" type="ORF">PCOR1329_LOCUS14378</name>
</gene>
<feature type="region of interest" description="Disordered" evidence="1">
    <location>
        <begin position="228"/>
        <end position="299"/>
    </location>
</feature>
<feature type="region of interest" description="Disordered" evidence="1">
    <location>
        <begin position="1"/>
        <end position="162"/>
    </location>
</feature>
<dbReference type="EMBL" id="CAUYUJ010004295">
    <property type="protein sequence ID" value="CAK0808983.1"/>
    <property type="molecule type" value="Genomic_DNA"/>
</dbReference>
<evidence type="ECO:0000256" key="1">
    <source>
        <dbReference type="SAM" id="MobiDB-lite"/>
    </source>
</evidence>
<feature type="compositionally biased region" description="Low complexity" evidence="1">
    <location>
        <begin position="35"/>
        <end position="54"/>
    </location>
</feature>
<feature type="compositionally biased region" description="Basic and acidic residues" evidence="1">
    <location>
        <begin position="93"/>
        <end position="109"/>
    </location>
</feature>
<dbReference type="Proteomes" id="UP001189429">
    <property type="component" value="Unassembled WGS sequence"/>
</dbReference>
<feature type="compositionally biased region" description="Low complexity" evidence="1">
    <location>
        <begin position="249"/>
        <end position="258"/>
    </location>
</feature>
<evidence type="ECO:0008006" key="4">
    <source>
        <dbReference type="Google" id="ProtNLM"/>
    </source>
</evidence>
<sequence length="299" mass="31290">MPSIAARAQPPAELERHEWQGPAQPPGLRRRRPEAAAAAAPAPLPAPGGSASSRCAPILCDDDPGEASAAPRPLDTDGQADEAAPTEAQASKPLERGTAESAGDERGEGAEGGADAEPVELLAETVDLMAGSSSSTDVEEVLGAPVSGKAGKKARKREARRRAERLVARAAARAERQAKVDARLRKEAEELVRRRLDRAERRVAQRLEARDRATYDATRGAMPEIEACAATEADAAPQAEDPPDRCPGEAAPPDAARAAAEEAERRAARAQRAARISAAVDSAKGSRRAPTDGFVSFEA</sequence>
<feature type="non-terminal residue" evidence="2">
    <location>
        <position position="299"/>
    </location>
</feature>
<protein>
    <recommendedName>
        <fullName evidence="4">Ribosome biogenesis protein NOP53</fullName>
    </recommendedName>
</protein>
<organism evidence="2 3">
    <name type="scientific">Prorocentrum cordatum</name>
    <dbReference type="NCBI Taxonomy" id="2364126"/>
    <lineage>
        <taxon>Eukaryota</taxon>
        <taxon>Sar</taxon>
        <taxon>Alveolata</taxon>
        <taxon>Dinophyceae</taxon>
        <taxon>Prorocentrales</taxon>
        <taxon>Prorocentraceae</taxon>
        <taxon>Prorocentrum</taxon>
    </lineage>
</organism>
<comment type="caution">
    <text evidence="2">The sequence shown here is derived from an EMBL/GenBank/DDBJ whole genome shotgun (WGS) entry which is preliminary data.</text>
</comment>
<feature type="compositionally biased region" description="Basic residues" evidence="1">
    <location>
        <begin position="150"/>
        <end position="162"/>
    </location>
</feature>
<accession>A0ABN9QTU1</accession>
<evidence type="ECO:0000313" key="2">
    <source>
        <dbReference type="EMBL" id="CAK0808983.1"/>
    </source>
</evidence>
<proteinExistence type="predicted"/>
<name>A0ABN9QTU1_9DINO</name>